<feature type="signal peptide" evidence="2">
    <location>
        <begin position="1"/>
        <end position="19"/>
    </location>
</feature>
<dbReference type="OrthoDB" id="10435073at2759"/>
<proteinExistence type="predicted"/>
<name>A0A6P6XYL9_DERPT</name>
<evidence type="ECO:0000313" key="4">
    <source>
        <dbReference type="RefSeq" id="XP_027197059.1"/>
    </source>
</evidence>
<feature type="chain" id="PRO_5027814378" evidence="2">
    <location>
        <begin position="20"/>
        <end position="206"/>
    </location>
</feature>
<accession>A0A6P6XYL9</accession>
<dbReference type="RefSeq" id="XP_027197059.1">
    <property type="nucleotide sequence ID" value="XM_027341258.1"/>
</dbReference>
<feature type="transmembrane region" description="Helical" evidence="1">
    <location>
        <begin position="134"/>
        <end position="153"/>
    </location>
</feature>
<keyword evidence="2" id="KW-0732">Signal</keyword>
<evidence type="ECO:0000256" key="1">
    <source>
        <dbReference type="SAM" id="Phobius"/>
    </source>
</evidence>
<evidence type="ECO:0000313" key="3">
    <source>
        <dbReference type="Proteomes" id="UP000515146"/>
    </source>
</evidence>
<dbReference type="InParanoid" id="A0A6P6XYL9"/>
<keyword evidence="1" id="KW-1133">Transmembrane helix</keyword>
<keyword evidence="1" id="KW-0472">Membrane</keyword>
<keyword evidence="3" id="KW-1185">Reference proteome</keyword>
<sequence>MLYLVKLMIIMAIKQTTDEEPVNYVQLDFGNHRQTNHTNHNPPISVISPPPRLSRYEQQKQQIDKYFVRTTVEQPSSTSSIVNNPDPLTKIRQANCRTNEDPRDFATFLCIFASIMTTVLVLMFYIVGETAFRLILMVISFVSILTLCLACFFRRPTLIIIGNHDIVHGFGDNLNQRSINSQPYLLISPTIFGKNYSHPTSNSQQL</sequence>
<keyword evidence="1" id="KW-0812">Transmembrane</keyword>
<feature type="transmembrane region" description="Helical" evidence="1">
    <location>
        <begin position="105"/>
        <end position="128"/>
    </location>
</feature>
<dbReference type="Proteomes" id="UP000515146">
    <property type="component" value="Unplaced"/>
</dbReference>
<organism evidence="3 4">
    <name type="scientific">Dermatophagoides pteronyssinus</name>
    <name type="common">European house dust mite</name>
    <dbReference type="NCBI Taxonomy" id="6956"/>
    <lineage>
        <taxon>Eukaryota</taxon>
        <taxon>Metazoa</taxon>
        <taxon>Ecdysozoa</taxon>
        <taxon>Arthropoda</taxon>
        <taxon>Chelicerata</taxon>
        <taxon>Arachnida</taxon>
        <taxon>Acari</taxon>
        <taxon>Acariformes</taxon>
        <taxon>Sarcoptiformes</taxon>
        <taxon>Astigmata</taxon>
        <taxon>Psoroptidia</taxon>
        <taxon>Analgoidea</taxon>
        <taxon>Pyroglyphidae</taxon>
        <taxon>Dermatophagoidinae</taxon>
        <taxon>Dermatophagoides</taxon>
    </lineage>
</organism>
<protein>
    <submittedName>
        <fullName evidence="4">Uncharacterized protein LOC113791476</fullName>
    </submittedName>
</protein>
<dbReference type="KEGG" id="dpte:113791476"/>
<reference evidence="4" key="1">
    <citation type="submission" date="2025-08" db="UniProtKB">
        <authorList>
            <consortium name="RefSeq"/>
        </authorList>
    </citation>
    <scope>IDENTIFICATION</scope>
    <source>
        <strain evidence="4">Airmid</strain>
    </source>
</reference>
<dbReference type="AlphaFoldDB" id="A0A6P6XYL9"/>
<gene>
    <name evidence="4" type="primary">LOC113791476</name>
</gene>
<evidence type="ECO:0000256" key="2">
    <source>
        <dbReference type="SAM" id="SignalP"/>
    </source>
</evidence>